<comment type="caution">
    <text evidence="2">The sequence shown here is derived from an EMBL/GenBank/DDBJ whole genome shotgun (WGS) entry which is preliminary data.</text>
</comment>
<accession>A0A4V5P242</accession>
<dbReference type="InterPro" id="IPR002837">
    <property type="entry name" value="DUF123"/>
</dbReference>
<feature type="domain" description="GIY-YIG" evidence="1">
    <location>
        <begin position="3"/>
        <end position="100"/>
    </location>
</feature>
<name>A0A4V5P242_9BACI</name>
<dbReference type="EMBL" id="SWBM01000001">
    <property type="protein sequence ID" value="TKC20170.1"/>
    <property type="molecule type" value="Genomic_DNA"/>
</dbReference>
<dbReference type="AlphaFoldDB" id="A0A4V5P242"/>
<dbReference type="InterPro" id="IPR000305">
    <property type="entry name" value="GIY-YIG_endonuc"/>
</dbReference>
<proteinExistence type="predicted"/>
<dbReference type="OrthoDB" id="9802365at2"/>
<reference evidence="2 3" key="1">
    <citation type="journal article" date="2011" name="J. Microbiol.">
        <title>Bacillus kyonggiensis sp. nov., isolated from soil of a lettuce field.</title>
        <authorList>
            <person name="Dong K."/>
            <person name="Lee S."/>
        </authorList>
    </citation>
    <scope>NUCLEOTIDE SEQUENCE [LARGE SCALE GENOMIC DNA]</scope>
    <source>
        <strain evidence="2 3">NB22</strain>
    </source>
</reference>
<protein>
    <submittedName>
        <fullName evidence="2">GIY-YIG nuclease family protein</fullName>
    </submittedName>
</protein>
<dbReference type="Pfam" id="PF01986">
    <property type="entry name" value="DUF123"/>
    <property type="match status" value="1"/>
</dbReference>
<dbReference type="PANTHER" id="PTHR37460">
    <property type="entry name" value="ENDONUCLEASE III"/>
    <property type="match status" value="1"/>
</dbReference>
<dbReference type="SMART" id="SM00465">
    <property type="entry name" value="GIYc"/>
    <property type="match status" value="1"/>
</dbReference>
<dbReference type="CDD" id="cd10441">
    <property type="entry name" value="GIY-YIG_COG1833"/>
    <property type="match status" value="1"/>
</dbReference>
<organism evidence="2 3">
    <name type="scientific">Robertmurraya kyonggiensis</name>
    <dbReference type="NCBI Taxonomy" id="1037680"/>
    <lineage>
        <taxon>Bacteria</taxon>
        <taxon>Bacillati</taxon>
        <taxon>Bacillota</taxon>
        <taxon>Bacilli</taxon>
        <taxon>Bacillales</taxon>
        <taxon>Bacillaceae</taxon>
        <taxon>Robertmurraya</taxon>
    </lineage>
</organism>
<gene>
    <name evidence="2" type="ORF">FA727_08690</name>
</gene>
<sequence>MEIGRLGVFPFEKGIYIYVGSVKRNINARINRHKKVEKPLKWHFDYLRAYGNIIKIITYENSIGECQLAEKLRKKEGGIYPIPRFGSSDCRCTSPLIYAGE</sequence>
<dbReference type="PANTHER" id="PTHR37460:SF1">
    <property type="entry name" value="ENDONUCLEASE III"/>
    <property type="match status" value="1"/>
</dbReference>
<evidence type="ECO:0000259" key="1">
    <source>
        <dbReference type="SMART" id="SM00465"/>
    </source>
</evidence>
<evidence type="ECO:0000313" key="2">
    <source>
        <dbReference type="EMBL" id="TKC20170.1"/>
    </source>
</evidence>
<dbReference type="Proteomes" id="UP000307756">
    <property type="component" value="Unassembled WGS sequence"/>
</dbReference>
<keyword evidence="3" id="KW-1185">Reference proteome</keyword>
<evidence type="ECO:0000313" key="3">
    <source>
        <dbReference type="Proteomes" id="UP000307756"/>
    </source>
</evidence>